<dbReference type="RefSeq" id="WP_163787933.1">
    <property type="nucleotide sequence ID" value="NZ_AP022618.1"/>
</dbReference>
<proteinExistence type="predicted"/>
<dbReference type="InterPro" id="IPR032371">
    <property type="entry name" value="DUF4873"/>
</dbReference>
<dbReference type="AlphaFoldDB" id="A0A1X0DDZ1"/>
<dbReference type="Proteomes" id="UP000192801">
    <property type="component" value="Unassembled WGS sequence"/>
</dbReference>
<keyword evidence="3" id="KW-1185">Reference proteome</keyword>
<dbReference type="Gene3D" id="3.50.50.60">
    <property type="entry name" value="FAD/NAD(P)-binding domain"/>
    <property type="match status" value="1"/>
</dbReference>
<comment type="caution">
    <text evidence="2">The sequence shown here is derived from an EMBL/GenBank/DDBJ whole genome shotgun (WGS) entry which is preliminary data.</text>
</comment>
<organism evidence="2 3">
    <name type="scientific">Mycolicibacterium insubricum</name>
    <dbReference type="NCBI Taxonomy" id="444597"/>
    <lineage>
        <taxon>Bacteria</taxon>
        <taxon>Bacillati</taxon>
        <taxon>Actinomycetota</taxon>
        <taxon>Actinomycetes</taxon>
        <taxon>Mycobacteriales</taxon>
        <taxon>Mycobacteriaceae</taxon>
        <taxon>Mycolicibacterium</taxon>
    </lineage>
</organism>
<evidence type="ECO:0000259" key="1">
    <source>
        <dbReference type="Pfam" id="PF16170"/>
    </source>
</evidence>
<dbReference type="EMBL" id="MVHS01000026">
    <property type="protein sequence ID" value="ORA70010.1"/>
    <property type="molecule type" value="Genomic_DNA"/>
</dbReference>
<evidence type="ECO:0000313" key="3">
    <source>
        <dbReference type="Proteomes" id="UP000192801"/>
    </source>
</evidence>
<evidence type="ECO:0000313" key="2">
    <source>
        <dbReference type="EMBL" id="ORA70010.1"/>
    </source>
</evidence>
<sequence length="226" mass="24469">MSYLLIGAAPLAGLPGEPVAILDGTDRPRFDNTTNTWSATLPDGRVVTAALVVDARAGDDPAIAVHALPNWFRIQGPDTEAQTRVVARCLNLVERSGIGRIEARSRVRARRWYPGGLARRFYLTGTETVEDEVYDGPATLTLTDREISTRIRLTGHLHPVDGRFHWQGSVFDTTAIDRAGPVRLTIGETTVDAKLTERTAQGMFMIVGSGPPPYPLVRGGSSAIPV</sequence>
<name>A0A1X0DDZ1_9MYCO</name>
<feature type="domain" description="DUF4873" evidence="1">
    <location>
        <begin position="131"/>
        <end position="215"/>
    </location>
</feature>
<dbReference type="InterPro" id="IPR036188">
    <property type="entry name" value="FAD/NAD-bd_sf"/>
</dbReference>
<dbReference type="Pfam" id="PF16170">
    <property type="entry name" value="DUF4873"/>
    <property type="match status" value="1"/>
</dbReference>
<accession>A0A1X0DDZ1</accession>
<dbReference type="STRING" id="444597.BST26_12000"/>
<protein>
    <recommendedName>
        <fullName evidence="1">DUF4873 domain-containing protein</fullName>
    </recommendedName>
</protein>
<gene>
    <name evidence="2" type="ORF">BST26_12000</name>
</gene>
<reference evidence="2 3" key="1">
    <citation type="submission" date="2016-12" db="EMBL/GenBank/DDBJ databases">
        <title>The new phylogeny of genus Mycobacterium.</title>
        <authorList>
            <person name="Tortoli E."/>
            <person name="Trovato A."/>
            <person name="Cirillo D.M."/>
        </authorList>
    </citation>
    <scope>NUCLEOTIDE SEQUENCE [LARGE SCALE GENOMIC DNA]</scope>
    <source>
        <strain evidence="2 3">DSM 45130</strain>
    </source>
</reference>